<dbReference type="SMART" id="SM00304">
    <property type="entry name" value="HAMP"/>
    <property type="match status" value="1"/>
</dbReference>
<evidence type="ECO:0000256" key="1">
    <source>
        <dbReference type="ARBA" id="ARBA00004236"/>
    </source>
</evidence>
<dbReference type="GO" id="GO:0005886">
    <property type="term" value="C:plasma membrane"/>
    <property type="evidence" value="ECO:0007669"/>
    <property type="project" value="UniProtKB-SubCell"/>
</dbReference>
<comment type="subcellular location">
    <subcellularLocation>
        <location evidence="1">Cell membrane</location>
    </subcellularLocation>
</comment>
<proteinExistence type="inferred from homology"/>
<feature type="domain" description="HAMP" evidence="9">
    <location>
        <begin position="233"/>
        <end position="286"/>
    </location>
</feature>
<dbReference type="PANTHER" id="PTHR32089">
    <property type="entry name" value="METHYL-ACCEPTING CHEMOTAXIS PROTEIN MCPB"/>
    <property type="match status" value="1"/>
</dbReference>
<feature type="domain" description="Methyl-accepting transducer" evidence="8">
    <location>
        <begin position="305"/>
        <end position="555"/>
    </location>
</feature>
<dbReference type="EMBL" id="VTEZ01000002">
    <property type="protein sequence ID" value="TYS86842.1"/>
    <property type="molecule type" value="Genomic_DNA"/>
</dbReference>
<evidence type="ECO:0000256" key="4">
    <source>
        <dbReference type="ARBA" id="ARBA00023224"/>
    </source>
</evidence>
<organism evidence="10 11">
    <name type="scientific">Rossellomorea aquimaris</name>
    <dbReference type="NCBI Taxonomy" id="189382"/>
    <lineage>
        <taxon>Bacteria</taxon>
        <taxon>Bacillati</taxon>
        <taxon>Bacillota</taxon>
        <taxon>Bacilli</taxon>
        <taxon>Bacillales</taxon>
        <taxon>Bacillaceae</taxon>
        <taxon>Rossellomorea</taxon>
    </lineage>
</organism>
<dbReference type="SMART" id="SM00283">
    <property type="entry name" value="MA"/>
    <property type="match status" value="1"/>
</dbReference>
<protein>
    <submittedName>
        <fullName evidence="10">Methyl-accepting chemotaxis protein</fullName>
    </submittedName>
</protein>
<dbReference type="GO" id="GO:0007165">
    <property type="term" value="P:signal transduction"/>
    <property type="evidence" value="ECO:0007669"/>
    <property type="project" value="UniProtKB-KW"/>
</dbReference>
<dbReference type="OrthoDB" id="2010115at2"/>
<evidence type="ECO:0000259" key="9">
    <source>
        <dbReference type="PROSITE" id="PS50885"/>
    </source>
</evidence>
<evidence type="ECO:0000256" key="3">
    <source>
        <dbReference type="ARBA" id="ARBA00023136"/>
    </source>
</evidence>
<keyword evidence="3 7" id="KW-0472">Membrane</keyword>
<evidence type="ECO:0000256" key="7">
    <source>
        <dbReference type="SAM" id="Phobius"/>
    </source>
</evidence>
<dbReference type="Proteomes" id="UP000324269">
    <property type="component" value="Unassembled WGS sequence"/>
</dbReference>
<dbReference type="PANTHER" id="PTHR32089:SF112">
    <property type="entry name" value="LYSOZYME-LIKE PROTEIN-RELATED"/>
    <property type="match status" value="1"/>
</dbReference>
<dbReference type="SUPFAM" id="SSF58104">
    <property type="entry name" value="Methyl-accepting chemotaxis protein (MCP) signaling domain"/>
    <property type="match status" value="1"/>
</dbReference>
<reference evidence="10 11" key="1">
    <citation type="submission" date="2019-08" db="EMBL/GenBank/DDBJ databases">
        <title>Bacillus genomes from the desert of Cuatro Cienegas, Coahuila.</title>
        <authorList>
            <person name="Olmedo-Alvarez G."/>
        </authorList>
    </citation>
    <scope>NUCLEOTIDE SEQUENCE [LARGE SCALE GENOMIC DNA]</scope>
    <source>
        <strain evidence="10 11">CH87b_3T</strain>
    </source>
</reference>
<sequence>MKCGKIREGCMNLSKILNFLREWPQRIKRVLKRKMTVPFSKSLTLKNRLLIVILLLVVITGSTIGGISYLKSKQATIHLMEQRLDREVTSISDIAQSLMLIYVGKQEQFEKKLNDVIKKQDTALIQDNIEAQFYFIKDSEAVPFSVSKDSGLQFGKPLIEEIEELEKGTIETTIEGETYTMAFHSIQELQGEYVIVVPQEEYMQDIRSMAAYTLVMIGLSVGVASIIVLLFVNRLTSPIAQLRESIKKIRDGDLASNIPVETTMPEIVSLQKSFDSMVVKMKDLIHNIHQTTDSLASTGIQLQTSSSELLKENKYMVETVRMVKGGAEETAGTSEVSVNHFQEMNMTVKSIFMKMNSVFEKTKDMNESAGDGEYKVDKMVGGLNRVSGDFKQMNKIIQEVHDQSSSIVTVISLINQIAEQTKLLALNAAIEAARAGESGRGFAVVANEVKKLADQSSVATKNISETIHTMESITLKASRQFDQFFKEFQYYVSEATDTRESFDLLKNEIDGVTTDLQHMKAELGYLEISLPKVEASTEAFSSVSQKTLAGTEQMLAAFEEQHEKVRNTHEVGEKLLNASNQLKELSRQFKL</sequence>
<dbReference type="PROSITE" id="PS50111">
    <property type="entry name" value="CHEMOTAXIS_TRANSDUC_2"/>
    <property type="match status" value="1"/>
</dbReference>
<dbReference type="Gene3D" id="1.10.287.950">
    <property type="entry name" value="Methyl-accepting chemotaxis protein"/>
    <property type="match status" value="1"/>
</dbReference>
<evidence type="ECO:0000313" key="11">
    <source>
        <dbReference type="Proteomes" id="UP000324269"/>
    </source>
</evidence>
<feature type="transmembrane region" description="Helical" evidence="7">
    <location>
        <begin position="49"/>
        <end position="70"/>
    </location>
</feature>
<comment type="caution">
    <text evidence="10">The sequence shown here is derived from an EMBL/GenBank/DDBJ whole genome shotgun (WGS) entry which is preliminary data.</text>
</comment>
<dbReference type="AlphaFoldDB" id="A0A5D4TPD4"/>
<dbReference type="CDD" id="cd06225">
    <property type="entry name" value="HAMP"/>
    <property type="match status" value="1"/>
</dbReference>
<keyword evidence="4 6" id="KW-0807">Transducer</keyword>
<feature type="transmembrane region" description="Helical" evidence="7">
    <location>
        <begin position="209"/>
        <end position="232"/>
    </location>
</feature>
<dbReference type="InterPro" id="IPR003660">
    <property type="entry name" value="HAMP_dom"/>
</dbReference>
<dbReference type="PROSITE" id="PS50885">
    <property type="entry name" value="HAMP"/>
    <property type="match status" value="1"/>
</dbReference>
<gene>
    <name evidence="10" type="ORF">FZC85_07540</name>
</gene>
<keyword evidence="7" id="KW-0812">Transmembrane</keyword>
<accession>A0A5D4TPD4</accession>
<evidence type="ECO:0000256" key="2">
    <source>
        <dbReference type="ARBA" id="ARBA00022475"/>
    </source>
</evidence>
<evidence type="ECO:0000313" key="10">
    <source>
        <dbReference type="EMBL" id="TYS86842.1"/>
    </source>
</evidence>
<evidence type="ECO:0000256" key="6">
    <source>
        <dbReference type="PROSITE-ProRule" id="PRU00284"/>
    </source>
</evidence>
<evidence type="ECO:0000256" key="5">
    <source>
        <dbReference type="ARBA" id="ARBA00029447"/>
    </source>
</evidence>
<keyword evidence="7" id="KW-1133">Transmembrane helix</keyword>
<dbReference type="Gene3D" id="1.10.8.500">
    <property type="entry name" value="HAMP domain in histidine kinase"/>
    <property type="match status" value="1"/>
</dbReference>
<keyword evidence="2" id="KW-1003">Cell membrane</keyword>
<dbReference type="Pfam" id="PF00015">
    <property type="entry name" value="MCPsignal"/>
    <property type="match status" value="1"/>
</dbReference>
<dbReference type="InterPro" id="IPR004089">
    <property type="entry name" value="MCPsignal_dom"/>
</dbReference>
<dbReference type="Pfam" id="PF00672">
    <property type="entry name" value="HAMP"/>
    <property type="match status" value="1"/>
</dbReference>
<dbReference type="Gene3D" id="3.30.450.20">
    <property type="entry name" value="PAS domain"/>
    <property type="match status" value="1"/>
</dbReference>
<comment type="similarity">
    <text evidence="5">Belongs to the methyl-accepting chemotaxis (MCP) protein family.</text>
</comment>
<name>A0A5D4TPD4_9BACI</name>
<evidence type="ECO:0000259" key="8">
    <source>
        <dbReference type="PROSITE" id="PS50111"/>
    </source>
</evidence>